<dbReference type="Gene3D" id="1.25.40.20">
    <property type="entry name" value="Ankyrin repeat-containing domain"/>
    <property type="match status" value="1"/>
</dbReference>
<evidence type="ECO:0000256" key="3">
    <source>
        <dbReference type="PROSITE-ProRule" id="PRU00023"/>
    </source>
</evidence>
<evidence type="ECO:0000313" key="5">
    <source>
        <dbReference type="EMBL" id="CAE7554058.1"/>
    </source>
</evidence>
<evidence type="ECO:0000256" key="2">
    <source>
        <dbReference type="ARBA" id="ARBA00023043"/>
    </source>
</evidence>
<gene>
    <name evidence="5" type="primary">Ankrd2</name>
    <name evidence="5" type="ORF">SNAT2548_LOCUS31118</name>
</gene>
<sequence length="299" mass="31911">MFRAGSLCLALQATVAIAVEVAPDVAGRLLYQTSFKAVSASAPRGLSPLSDVLEEELLAEGTGDSSLPLRPEAPVQGLELLKADLVWLADTVGQLMADSHPSSIVSFCLAFMTALASGGLVRSLLRDRPLAPSTKCEEDKCEEKSQEPMTSMTTSDIHEELAAHNMPPLPKRGLAVTNPVLLQRATEQEEEAAKRAVQIKNAQKDHRDVFGCSALHVAAHNGHSKDVAQLLLAGFDVNAQDHFGETPLHMVARSGCHDTAKLLLQHGADPSRRNSFGKTPSAVALLHDKTLAALLRVGK</sequence>
<feature type="repeat" description="ANK" evidence="3">
    <location>
        <begin position="243"/>
        <end position="275"/>
    </location>
</feature>
<dbReference type="PROSITE" id="PS50297">
    <property type="entry name" value="ANK_REP_REGION"/>
    <property type="match status" value="2"/>
</dbReference>
<comment type="caution">
    <text evidence="5">The sequence shown here is derived from an EMBL/GenBank/DDBJ whole genome shotgun (WGS) entry which is preliminary data.</text>
</comment>
<accession>A0A812U617</accession>
<proteinExistence type="predicted"/>
<dbReference type="AlphaFoldDB" id="A0A812U617"/>
<dbReference type="PRINTS" id="PR01415">
    <property type="entry name" value="ANKYRIN"/>
</dbReference>
<keyword evidence="4" id="KW-0732">Signal</keyword>
<dbReference type="OrthoDB" id="194358at2759"/>
<dbReference type="PANTHER" id="PTHR24171:SF8">
    <property type="entry name" value="BRCA1-ASSOCIATED RING DOMAIN PROTEIN 1"/>
    <property type="match status" value="1"/>
</dbReference>
<protein>
    <submittedName>
        <fullName evidence="5">Ankrd2 protein</fullName>
    </submittedName>
</protein>
<dbReference type="Pfam" id="PF12796">
    <property type="entry name" value="Ank_2"/>
    <property type="match status" value="1"/>
</dbReference>
<dbReference type="SUPFAM" id="SSF48403">
    <property type="entry name" value="Ankyrin repeat"/>
    <property type="match status" value="1"/>
</dbReference>
<dbReference type="InterPro" id="IPR002110">
    <property type="entry name" value="Ankyrin_rpt"/>
</dbReference>
<dbReference type="GO" id="GO:0085020">
    <property type="term" value="P:protein K6-linked ubiquitination"/>
    <property type="evidence" value="ECO:0007669"/>
    <property type="project" value="TreeGrafter"/>
</dbReference>
<keyword evidence="2 3" id="KW-0040">ANK repeat</keyword>
<dbReference type="PANTHER" id="PTHR24171">
    <property type="entry name" value="ANKYRIN REPEAT DOMAIN-CONTAINING PROTEIN 39-RELATED"/>
    <property type="match status" value="1"/>
</dbReference>
<evidence type="ECO:0000256" key="1">
    <source>
        <dbReference type="ARBA" id="ARBA00022737"/>
    </source>
</evidence>
<evidence type="ECO:0000256" key="4">
    <source>
        <dbReference type="SAM" id="SignalP"/>
    </source>
</evidence>
<feature type="chain" id="PRO_5032505826" evidence="4">
    <location>
        <begin position="19"/>
        <end position="299"/>
    </location>
</feature>
<dbReference type="InterPro" id="IPR036770">
    <property type="entry name" value="Ankyrin_rpt-contain_sf"/>
</dbReference>
<keyword evidence="1" id="KW-0677">Repeat</keyword>
<evidence type="ECO:0000313" key="6">
    <source>
        <dbReference type="Proteomes" id="UP000604046"/>
    </source>
</evidence>
<dbReference type="Proteomes" id="UP000604046">
    <property type="component" value="Unassembled WGS sequence"/>
</dbReference>
<dbReference type="SMART" id="SM00248">
    <property type="entry name" value="ANK"/>
    <property type="match status" value="2"/>
</dbReference>
<keyword evidence="6" id="KW-1185">Reference proteome</keyword>
<dbReference type="EMBL" id="CAJNDS010002640">
    <property type="protein sequence ID" value="CAE7554058.1"/>
    <property type="molecule type" value="Genomic_DNA"/>
</dbReference>
<feature type="signal peptide" evidence="4">
    <location>
        <begin position="1"/>
        <end position="18"/>
    </location>
</feature>
<name>A0A812U617_9DINO</name>
<dbReference type="GO" id="GO:0004842">
    <property type="term" value="F:ubiquitin-protein transferase activity"/>
    <property type="evidence" value="ECO:0007669"/>
    <property type="project" value="TreeGrafter"/>
</dbReference>
<feature type="repeat" description="ANK" evidence="3">
    <location>
        <begin position="210"/>
        <end position="242"/>
    </location>
</feature>
<dbReference type="PROSITE" id="PS50088">
    <property type="entry name" value="ANK_REPEAT"/>
    <property type="match status" value="2"/>
</dbReference>
<organism evidence="5 6">
    <name type="scientific">Symbiodinium natans</name>
    <dbReference type="NCBI Taxonomy" id="878477"/>
    <lineage>
        <taxon>Eukaryota</taxon>
        <taxon>Sar</taxon>
        <taxon>Alveolata</taxon>
        <taxon>Dinophyceae</taxon>
        <taxon>Suessiales</taxon>
        <taxon>Symbiodiniaceae</taxon>
        <taxon>Symbiodinium</taxon>
    </lineage>
</organism>
<reference evidence="5" key="1">
    <citation type="submission" date="2021-02" db="EMBL/GenBank/DDBJ databases">
        <authorList>
            <person name="Dougan E. K."/>
            <person name="Rhodes N."/>
            <person name="Thang M."/>
            <person name="Chan C."/>
        </authorList>
    </citation>
    <scope>NUCLEOTIDE SEQUENCE</scope>
</reference>